<dbReference type="Proteomes" id="UP000796761">
    <property type="component" value="Unassembled WGS sequence"/>
</dbReference>
<dbReference type="OrthoDB" id="416454at2759"/>
<feature type="non-terminal residue" evidence="1">
    <location>
        <position position="1"/>
    </location>
</feature>
<dbReference type="EMBL" id="SWJQ01000035">
    <property type="protein sequence ID" value="TRZ24987.1"/>
    <property type="molecule type" value="Genomic_DNA"/>
</dbReference>
<proteinExistence type="predicted"/>
<organism evidence="1 2">
    <name type="scientific">Zosterops borbonicus</name>
    <dbReference type="NCBI Taxonomy" id="364589"/>
    <lineage>
        <taxon>Eukaryota</taxon>
        <taxon>Metazoa</taxon>
        <taxon>Chordata</taxon>
        <taxon>Craniata</taxon>
        <taxon>Vertebrata</taxon>
        <taxon>Euteleostomi</taxon>
        <taxon>Archelosauria</taxon>
        <taxon>Archosauria</taxon>
        <taxon>Dinosauria</taxon>
        <taxon>Saurischia</taxon>
        <taxon>Theropoda</taxon>
        <taxon>Coelurosauria</taxon>
        <taxon>Aves</taxon>
        <taxon>Neognathae</taxon>
        <taxon>Neoaves</taxon>
        <taxon>Telluraves</taxon>
        <taxon>Australaves</taxon>
        <taxon>Passeriformes</taxon>
        <taxon>Sylvioidea</taxon>
        <taxon>Zosteropidae</taxon>
        <taxon>Zosterops</taxon>
    </lineage>
</organism>
<evidence type="ECO:0000313" key="2">
    <source>
        <dbReference type="Proteomes" id="UP000796761"/>
    </source>
</evidence>
<gene>
    <name evidence="1" type="ORF">HGM15179_002092</name>
</gene>
<accession>A0A8K1GUF3</accession>
<comment type="caution">
    <text evidence="1">The sequence shown here is derived from an EMBL/GenBank/DDBJ whole genome shotgun (WGS) entry which is preliminary data.</text>
</comment>
<name>A0A8K1GUF3_9PASS</name>
<dbReference type="AlphaFoldDB" id="A0A8K1GUF3"/>
<evidence type="ECO:0008006" key="3">
    <source>
        <dbReference type="Google" id="ProtNLM"/>
    </source>
</evidence>
<reference evidence="1" key="1">
    <citation type="submission" date="2019-04" db="EMBL/GenBank/DDBJ databases">
        <title>Genome assembly of Zosterops borbonicus 15179.</title>
        <authorList>
            <person name="Leroy T."/>
            <person name="Anselmetti Y."/>
            <person name="Tilak M.-K."/>
            <person name="Nabholz B."/>
        </authorList>
    </citation>
    <scope>NUCLEOTIDE SEQUENCE</scope>
    <source>
        <strain evidence="1">HGM_15179</strain>
        <tissue evidence="1">Muscle</tissue>
    </source>
</reference>
<keyword evidence="2" id="KW-1185">Reference proteome</keyword>
<evidence type="ECO:0000313" key="1">
    <source>
        <dbReference type="EMBL" id="TRZ24987.1"/>
    </source>
</evidence>
<protein>
    <recommendedName>
        <fullName evidence="3">Reverse transcriptase domain-containing protein</fullName>
    </recommendedName>
</protein>
<sequence>LEIDLYTEYFFFMKVQGLILGPIPFNVFLSDLDDGIKCTLMKIATRLIGKVDVSEGRATLQQDLDRLEDRVHKNLMKFNKDKCILAYLLPPIRDRDVLCVDLWGAIHTKASAKTQVYDYAKTEVTFIPGIITGQFNLLERRSAGME</sequence>